<name>A0A1H7SEV5_9HYPH</name>
<dbReference type="STRING" id="1036779.SAMN04515666_1053"/>
<reference evidence="9" key="1">
    <citation type="submission" date="2016-10" db="EMBL/GenBank/DDBJ databases">
        <authorList>
            <person name="Varghese N."/>
            <person name="Submissions S."/>
        </authorList>
    </citation>
    <scope>NUCLEOTIDE SEQUENCE [LARGE SCALE GENOMIC DNA]</scope>
    <source>
        <strain evidence="9">LMG 26383,CCUG 61248,R- 45681</strain>
    </source>
</reference>
<dbReference type="EMBL" id="FOAN01000005">
    <property type="protein sequence ID" value="SEL70254.1"/>
    <property type="molecule type" value="Genomic_DNA"/>
</dbReference>
<dbReference type="GO" id="GO:0032259">
    <property type="term" value="P:methylation"/>
    <property type="evidence" value="ECO:0007669"/>
    <property type="project" value="UniProtKB-KW"/>
</dbReference>
<gene>
    <name evidence="8" type="ORF">SAMN04515666_1053</name>
</gene>
<evidence type="ECO:0000259" key="7">
    <source>
        <dbReference type="Pfam" id="PF07669"/>
    </source>
</evidence>
<dbReference type="GO" id="GO:0006304">
    <property type="term" value="P:DNA modification"/>
    <property type="evidence" value="ECO:0007669"/>
    <property type="project" value="InterPro"/>
</dbReference>
<evidence type="ECO:0000256" key="3">
    <source>
        <dbReference type="ARBA" id="ARBA00022603"/>
    </source>
</evidence>
<dbReference type="InterPro" id="IPR011639">
    <property type="entry name" value="MethylTrfase_TaqI-like_dom"/>
</dbReference>
<evidence type="ECO:0000256" key="4">
    <source>
        <dbReference type="ARBA" id="ARBA00022679"/>
    </source>
</evidence>
<evidence type="ECO:0000313" key="8">
    <source>
        <dbReference type="EMBL" id="SEL70254.1"/>
    </source>
</evidence>
<evidence type="ECO:0000256" key="2">
    <source>
        <dbReference type="ARBA" id="ARBA00011900"/>
    </source>
</evidence>
<evidence type="ECO:0000256" key="5">
    <source>
        <dbReference type="ARBA" id="ARBA00022691"/>
    </source>
</evidence>
<dbReference type="OrthoDB" id="9806213at2"/>
<dbReference type="AlphaFoldDB" id="A0A1H7SEV5"/>
<dbReference type="SUPFAM" id="SSF53335">
    <property type="entry name" value="S-adenosyl-L-methionine-dependent methyltransferases"/>
    <property type="match status" value="1"/>
</dbReference>
<keyword evidence="9" id="KW-1185">Reference proteome</keyword>
<dbReference type="PROSITE" id="PS00092">
    <property type="entry name" value="N6_MTASE"/>
    <property type="match status" value="1"/>
</dbReference>
<protein>
    <recommendedName>
        <fullName evidence="2">site-specific DNA-methyltransferase (adenine-specific)</fullName>
        <ecNumber evidence="2">2.1.1.72</ecNumber>
    </recommendedName>
</protein>
<organism evidence="8 9">
    <name type="scientific">Bosea lupini</name>
    <dbReference type="NCBI Taxonomy" id="1036779"/>
    <lineage>
        <taxon>Bacteria</taxon>
        <taxon>Pseudomonadati</taxon>
        <taxon>Pseudomonadota</taxon>
        <taxon>Alphaproteobacteria</taxon>
        <taxon>Hyphomicrobiales</taxon>
        <taxon>Boseaceae</taxon>
        <taxon>Bosea</taxon>
    </lineage>
</organism>
<dbReference type="Proteomes" id="UP000199664">
    <property type="component" value="Unassembled WGS sequence"/>
</dbReference>
<dbReference type="Pfam" id="PF07669">
    <property type="entry name" value="Eco57I"/>
    <property type="match status" value="1"/>
</dbReference>
<dbReference type="InterPro" id="IPR050953">
    <property type="entry name" value="N4_N6_ade-DNA_methylase"/>
</dbReference>
<feature type="domain" description="Type II methyltransferase M.TaqI-like" evidence="7">
    <location>
        <begin position="103"/>
        <end position="281"/>
    </location>
</feature>
<dbReference type="EC" id="2.1.1.72" evidence="2"/>
<dbReference type="InterPro" id="IPR029063">
    <property type="entry name" value="SAM-dependent_MTases_sf"/>
</dbReference>
<keyword evidence="5" id="KW-0949">S-adenosyl-L-methionine</keyword>
<dbReference type="Gene3D" id="3.40.50.150">
    <property type="entry name" value="Vaccinia Virus protein VP39"/>
    <property type="match status" value="1"/>
</dbReference>
<comment type="catalytic activity">
    <reaction evidence="6">
        <text>a 2'-deoxyadenosine in DNA + S-adenosyl-L-methionine = an N(6)-methyl-2'-deoxyadenosine in DNA + S-adenosyl-L-homocysteine + H(+)</text>
        <dbReference type="Rhea" id="RHEA:15197"/>
        <dbReference type="Rhea" id="RHEA-COMP:12418"/>
        <dbReference type="Rhea" id="RHEA-COMP:12419"/>
        <dbReference type="ChEBI" id="CHEBI:15378"/>
        <dbReference type="ChEBI" id="CHEBI:57856"/>
        <dbReference type="ChEBI" id="CHEBI:59789"/>
        <dbReference type="ChEBI" id="CHEBI:90615"/>
        <dbReference type="ChEBI" id="CHEBI:90616"/>
        <dbReference type="EC" id="2.1.1.72"/>
    </reaction>
</comment>
<evidence type="ECO:0000313" key="9">
    <source>
        <dbReference type="Proteomes" id="UP000199664"/>
    </source>
</evidence>
<dbReference type="PANTHER" id="PTHR33841:SF5">
    <property type="entry name" value="DNA METHYLASE (MODIFICATION METHYLASE) (METHYLTRANSFERASE)-RELATED"/>
    <property type="match status" value="1"/>
</dbReference>
<comment type="similarity">
    <text evidence="1">Belongs to the N(4)/N(6)-methyltransferase family.</text>
</comment>
<dbReference type="PANTHER" id="PTHR33841">
    <property type="entry name" value="DNA METHYLTRANSFERASE YEEA-RELATED"/>
    <property type="match status" value="1"/>
</dbReference>
<keyword evidence="4 8" id="KW-0808">Transferase</keyword>
<accession>A0A1H7SEV5</accession>
<evidence type="ECO:0000256" key="1">
    <source>
        <dbReference type="ARBA" id="ARBA00006594"/>
    </source>
</evidence>
<proteinExistence type="inferred from homology"/>
<dbReference type="RefSeq" id="WP_091836110.1">
    <property type="nucleotide sequence ID" value="NZ_FOAN01000005.1"/>
</dbReference>
<dbReference type="PRINTS" id="PR00507">
    <property type="entry name" value="N12N6MTFRASE"/>
</dbReference>
<dbReference type="InterPro" id="IPR002052">
    <property type="entry name" value="DNA_methylase_N6_adenine_CS"/>
</dbReference>
<evidence type="ECO:0000256" key="6">
    <source>
        <dbReference type="ARBA" id="ARBA00047942"/>
    </source>
</evidence>
<dbReference type="GO" id="GO:0009007">
    <property type="term" value="F:site-specific DNA-methyltransferase (adenine-specific) activity"/>
    <property type="evidence" value="ECO:0007669"/>
    <property type="project" value="UniProtKB-EC"/>
</dbReference>
<sequence length="531" mass="59446">MNEQASFTLRGRNPDVLTCIANLSNDEVFTPPEFANRMLDTLAETWAARNGRADIWADSSVRFLDPCTKSGVFLREVTRRLIVGLEAHIPDLQARVDHILTRQVFGIGITELTSLLARRSLYCSKHATGEHSVAKNFISNDGNVWFERTEHSWDKGRCVFCGAGKEALDRGENLETHAYAFIHANNIKARIGEMFGADMQFDVIIGNPPYQMTGGGGGTNDSPIYQLFVQQAVRLEPKFLSMVIPSRWMAGGRGLGEFRAEFLSDHRTRTLVDYENAKDAFPTVGIGGGICYFLWDRDNPGLCEGTYHRNGATIGPHQRVLDEFDVFVRDKRAVDILHKVLAAGEQPFEELVSGDTPFGLATNFSDYGRDKMPDDAQVRLYANVGTKRVRGAMARQVISKNVHLLDVWKLFLPVAGSGRERERSGVDVVLGPPIIGEPGSACTQTYLVAGPLNSRIEAESVESYLQTRLARFLVSLRKPAQHVFRGMYRWVPVQPWNQIWTDAVLFKKYGLSEAEILFIEQMIRPMGADRE</sequence>
<keyword evidence="3 8" id="KW-0489">Methyltransferase</keyword>
<dbReference type="GO" id="GO:0003676">
    <property type="term" value="F:nucleic acid binding"/>
    <property type="evidence" value="ECO:0007669"/>
    <property type="project" value="InterPro"/>
</dbReference>